<dbReference type="RefSeq" id="WP_126798901.1">
    <property type="nucleotide sequence ID" value="NZ_PIPO01000003.1"/>
</dbReference>
<feature type="transmembrane region" description="Helical" evidence="1">
    <location>
        <begin position="47"/>
        <end position="64"/>
    </location>
</feature>
<keyword evidence="1" id="KW-0812">Transmembrane</keyword>
<feature type="transmembrane region" description="Helical" evidence="1">
    <location>
        <begin position="7"/>
        <end position="27"/>
    </location>
</feature>
<reference evidence="2 3" key="1">
    <citation type="journal article" date="2011" name="Front. Microbiol.">
        <title>Genomic signatures of strain selection and enhancement in Bacillus atrophaeus var. globigii, a historical biowarfare simulant.</title>
        <authorList>
            <person name="Gibbons H.S."/>
            <person name="Broomall S.M."/>
            <person name="McNew L.A."/>
            <person name="Daligault H."/>
            <person name="Chapman C."/>
            <person name="Bruce D."/>
            <person name="Karavis M."/>
            <person name="Krepps M."/>
            <person name="McGregor P.A."/>
            <person name="Hong C."/>
            <person name="Park K.H."/>
            <person name="Akmal A."/>
            <person name="Feldman A."/>
            <person name="Lin J.S."/>
            <person name="Chang W.E."/>
            <person name="Higgs B.W."/>
            <person name="Demirev P."/>
            <person name="Lindquist J."/>
            <person name="Liem A."/>
            <person name="Fochler E."/>
            <person name="Read T.D."/>
            <person name="Tapia R."/>
            <person name="Johnson S."/>
            <person name="Bishop-Lilly K.A."/>
            <person name="Detter C."/>
            <person name="Han C."/>
            <person name="Sozhamannan S."/>
            <person name="Rosenzweig C.N."/>
            <person name="Skowronski E.W."/>
        </authorList>
    </citation>
    <scope>NUCLEOTIDE SEQUENCE [LARGE SCALE GENOMIC DNA]</scope>
    <source>
        <strain evidence="2 3">Y4G10-17</strain>
    </source>
</reference>
<dbReference type="AlphaFoldDB" id="A0A432WHN1"/>
<keyword evidence="1" id="KW-0472">Membrane</keyword>
<evidence type="ECO:0000313" key="2">
    <source>
        <dbReference type="EMBL" id="RUO33179.1"/>
    </source>
</evidence>
<accession>A0A432WHN1</accession>
<organism evidence="2 3">
    <name type="scientific">Aliidiomarina soli</name>
    <dbReference type="NCBI Taxonomy" id="1928574"/>
    <lineage>
        <taxon>Bacteria</taxon>
        <taxon>Pseudomonadati</taxon>
        <taxon>Pseudomonadota</taxon>
        <taxon>Gammaproteobacteria</taxon>
        <taxon>Alteromonadales</taxon>
        <taxon>Idiomarinaceae</taxon>
        <taxon>Aliidiomarina</taxon>
    </lineage>
</organism>
<keyword evidence="3" id="KW-1185">Reference proteome</keyword>
<comment type="caution">
    <text evidence="2">The sequence shown here is derived from an EMBL/GenBank/DDBJ whole genome shotgun (WGS) entry which is preliminary data.</text>
</comment>
<evidence type="ECO:0000313" key="3">
    <source>
        <dbReference type="Proteomes" id="UP000287823"/>
    </source>
</evidence>
<proteinExistence type="predicted"/>
<keyword evidence="1" id="KW-1133">Transmembrane helix</keyword>
<sequence>MKKSNFVVFLIKNFLISFGLIELLFAMNVLLDWSYTIENSVQEVVGKLFFASIMGVGFTVRDVLSRRKCKENISV</sequence>
<dbReference type="Proteomes" id="UP000287823">
    <property type="component" value="Unassembled WGS sequence"/>
</dbReference>
<protein>
    <submittedName>
        <fullName evidence="2">Uncharacterized protein</fullName>
    </submittedName>
</protein>
<name>A0A432WHN1_9GAMM</name>
<evidence type="ECO:0000256" key="1">
    <source>
        <dbReference type="SAM" id="Phobius"/>
    </source>
</evidence>
<dbReference type="EMBL" id="PIPO01000003">
    <property type="protein sequence ID" value="RUO33179.1"/>
    <property type="molecule type" value="Genomic_DNA"/>
</dbReference>
<gene>
    <name evidence="2" type="ORF">CWE14_08115</name>
</gene>